<protein>
    <submittedName>
        <fullName evidence="2">Uncharacterized protein</fullName>
    </submittedName>
</protein>
<evidence type="ECO:0000313" key="3">
    <source>
        <dbReference type="Proteomes" id="UP000253104"/>
    </source>
</evidence>
<keyword evidence="1" id="KW-0812">Transmembrane</keyword>
<gene>
    <name evidence="2" type="ORF">CUJ89_06850</name>
</gene>
<dbReference type="OrthoDB" id="9111376at2"/>
<evidence type="ECO:0000256" key="1">
    <source>
        <dbReference type="SAM" id="Phobius"/>
    </source>
</evidence>
<reference evidence="2 3" key="1">
    <citation type="journal article" date="2018" name="ISME J.">
        <title>Involvement of Burkholderiaceae and sulfurous volatiles in disease-suppressive soils.</title>
        <authorList>
            <person name="Carrion V.J."/>
            <person name="Cordovez V."/>
            <person name="Tyc O."/>
            <person name="Etalo D.W."/>
            <person name="de Bruijn I."/>
            <person name="de Jager V.C."/>
            <person name="Medema M.H."/>
            <person name="Eberl L."/>
            <person name="Raaijmakers J.M."/>
        </authorList>
    </citation>
    <scope>NUCLEOTIDE SEQUENCE [LARGE SCALE GENOMIC DNA]</scope>
    <source>
        <strain evidence="3">mHSR5</strain>
    </source>
</reference>
<accession>A0A2Z5MUD6</accession>
<organism evidence="2 3">
    <name type="scientific">Burkholderia pyrrocinia</name>
    <name type="common">Pseudomonas pyrrocinia</name>
    <dbReference type="NCBI Taxonomy" id="60550"/>
    <lineage>
        <taxon>Bacteria</taxon>
        <taxon>Pseudomonadati</taxon>
        <taxon>Pseudomonadota</taxon>
        <taxon>Betaproteobacteria</taxon>
        <taxon>Burkholderiales</taxon>
        <taxon>Burkholderiaceae</taxon>
        <taxon>Burkholderia</taxon>
        <taxon>Burkholderia cepacia complex</taxon>
    </lineage>
</organism>
<sequence length="97" mass="11187">MKTRMQFCPVCEKQTPHTYEPLSVLVALILCLCWLVPGLLYIWWAVRRADRTARCSVDHAALQRERDDERARSMVRAMLGTSGKIEPPRRGTGFMTH</sequence>
<keyword evidence="1" id="KW-0472">Membrane</keyword>
<dbReference type="EMBL" id="CP024902">
    <property type="protein sequence ID" value="AXF20248.1"/>
    <property type="molecule type" value="Genomic_DNA"/>
</dbReference>
<keyword evidence="1" id="KW-1133">Transmembrane helix</keyword>
<evidence type="ECO:0000313" key="2">
    <source>
        <dbReference type="EMBL" id="AXF20248.1"/>
    </source>
</evidence>
<dbReference type="AlphaFoldDB" id="A0A2Z5MUD6"/>
<feature type="transmembrane region" description="Helical" evidence="1">
    <location>
        <begin position="22"/>
        <end position="44"/>
    </location>
</feature>
<name>A0A2Z5MUD6_BURPY</name>
<dbReference type="RefSeq" id="WP_114176686.1">
    <property type="nucleotide sequence ID" value="NZ_CP024902.1"/>
</dbReference>
<proteinExistence type="predicted"/>
<dbReference type="Proteomes" id="UP000253104">
    <property type="component" value="Chromosome mHSR5_A"/>
</dbReference>